<evidence type="ECO:0000313" key="3">
    <source>
        <dbReference type="EMBL" id="PKC02447.1"/>
    </source>
</evidence>
<feature type="transmembrane region" description="Helical" evidence="1">
    <location>
        <begin position="396"/>
        <end position="422"/>
    </location>
</feature>
<name>A0A2N0P6M1_9GLOM</name>
<keyword evidence="1" id="KW-0812">Transmembrane</keyword>
<keyword evidence="1" id="KW-0472">Membrane</keyword>
<sequence>MSLHNINHICLHLLHLRPLLFVRLPWCFPYFENNRLDPAAFNFHEKSFQTLMSSTGEFISVGVNNSIQNQLEETNNLANSPDCNDDDPDGIFTSSVNEQLTERLLNDLFIGLPDLNCLMGWFKNTCFVLKALYTIPPILGGSGDLQAMHLIMMTKFILETRPPSIARTSGFVGFYNSQPESRDYPLGNITYHYINCIFCHLIDIGIEKEQLEQDVVFENLVHLAFPQGRNILYKRGKNMKLHSVNRNINISAGKMKKLHLDFETAYGINGHLELKEGNKVSIYNFNGNSYYLMHRYHLNRLALLYGIETAGIEVLKTFTSLLIDRESQDIMIEYDLWKTASHLRRRVLVLNHGDTRDISYTLLADKFVKFDRKINSFWFRFQQETGNRRLYQPVEYYFIAFSIFLGILTVVQTITGIASLILQVKLS</sequence>
<protein>
    <submittedName>
        <fullName evidence="3">Uncharacterized protein</fullName>
    </submittedName>
</protein>
<comment type="caution">
    <text evidence="3">The sequence shown here is derived from an EMBL/GenBank/DDBJ whole genome shotgun (WGS) entry which is preliminary data.</text>
</comment>
<dbReference type="AlphaFoldDB" id="A0A2N0P6M1"/>
<evidence type="ECO:0000256" key="1">
    <source>
        <dbReference type="SAM" id="Phobius"/>
    </source>
</evidence>
<organism evidence="3 4">
    <name type="scientific">Rhizophagus irregularis</name>
    <dbReference type="NCBI Taxonomy" id="588596"/>
    <lineage>
        <taxon>Eukaryota</taxon>
        <taxon>Fungi</taxon>
        <taxon>Fungi incertae sedis</taxon>
        <taxon>Mucoromycota</taxon>
        <taxon>Glomeromycotina</taxon>
        <taxon>Glomeromycetes</taxon>
        <taxon>Glomerales</taxon>
        <taxon>Glomeraceae</taxon>
        <taxon>Rhizophagus</taxon>
    </lineage>
</organism>
<feature type="chain" id="PRO_5014702966" evidence="2">
    <location>
        <begin position="22"/>
        <end position="427"/>
    </location>
</feature>
<dbReference type="Proteomes" id="UP000232722">
    <property type="component" value="Unassembled WGS sequence"/>
</dbReference>
<evidence type="ECO:0000313" key="4">
    <source>
        <dbReference type="Proteomes" id="UP000232722"/>
    </source>
</evidence>
<proteinExistence type="predicted"/>
<feature type="signal peptide" evidence="2">
    <location>
        <begin position="1"/>
        <end position="21"/>
    </location>
</feature>
<accession>A0A2N0P6M1</accession>
<dbReference type="EMBL" id="LLXJ01001383">
    <property type="protein sequence ID" value="PKC02447.1"/>
    <property type="molecule type" value="Genomic_DNA"/>
</dbReference>
<evidence type="ECO:0000256" key="2">
    <source>
        <dbReference type="SAM" id="SignalP"/>
    </source>
</evidence>
<gene>
    <name evidence="3" type="ORF">RhiirA5_425229</name>
</gene>
<reference evidence="3 4" key="2">
    <citation type="submission" date="2017-09" db="EMBL/GenBank/DDBJ databases">
        <title>Extensive intraspecific genome diversity in a model arbuscular mycorrhizal fungus.</title>
        <authorList>
            <person name="Chen E.C."/>
            <person name="Morin E."/>
            <person name="Beaudet D."/>
            <person name="Noel J."/>
            <person name="Ndikumana S."/>
            <person name="Charron P."/>
            <person name="St-Onge C."/>
            <person name="Giorgi J."/>
            <person name="Grigoriev I.V."/>
            <person name="Roux C."/>
            <person name="Martin F.M."/>
            <person name="Corradi N."/>
        </authorList>
    </citation>
    <scope>NUCLEOTIDE SEQUENCE [LARGE SCALE GENOMIC DNA]</scope>
    <source>
        <strain evidence="3 4">A5</strain>
    </source>
</reference>
<reference evidence="3 4" key="1">
    <citation type="submission" date="2016-04" db="EMBL/GenBank/DDBJ databases">
        <title>Genome analyses suggest a sexual origin of heterokaryosis in a supposedly ancient asexual fungus.</title>
        <authorList>
            <person name="Ropars J."/>
            <person name="Sedzielewska K."/>
            <person name="Noel J."/>
            <person name="Charron P."/>
            <person name="Farinelli L."/>
            <person name="Marton T."/>
            <person name="Kruger M."/>
            <person name="Pelin A."/>
            <person name="Brachmann A."/>
            <person name="Corradi N."/>
        </authorList>
    </citation>
    <scope>NUCLEOTIDE SEQUENCE [LARGE SCALE GENOMIC DNA]</scope>
    <source>
        <strain evidence="3 4">A5</strain>
    </source>
</reference>
<keyword evidence="2" id="KW-0732">Signal</keyword>
<keyword evidence="1" id="KW-1133">Transmembrane helix</keyword>